<comment type="caution">
    <text evidence="1">The sequence shown here is derived from an EMBL/GenBank/DDBJ whole genome shotgun (WGS) entry which is preliminary data.</text>
</comment>
<dbReference type="Proteomes" id="UP001283361">
    <property type="component" value="Unassembled WGS sequence"/>
</dbReference>
<dbReference type="AlphaFoldDB" id="A0AAE1D329"/>
<name>A0AAE1D329_9GAST</name>
<evidence type="ECO:0000313" key="1">
    <source>
        <dbReference type="EMBL" id="KAK3753388.1"/>
    </source>
</evidence>
<reference evidence="1" key="1">
    <citation type="journal article" date="2023" name="G3 (Bethesda)">
        <title>A reference genome for the long-term kleptoplast-retaining sea slug Elysia crispata morphotype clarki.</title>
        <authorList>
            <person name="Eastman K.E."/>
            <person name="Pendleton A.L."/>
            <person name="Shaikh M.A."/>
            <person name="Suttiyut T."/>
            <person name="Ogas R."/>
            <person name="Tomko P."/>
            <person name="Gavelis G."/>
            <person name="Widhalm J.R."/>
            <person name="Wisecaver J.H."/>
        </authorList>
    </citation>
    <scope>NUCLEOTIDE SEQUENCE</scope>
    <source>
        <strain evidence="1">ECLA1</strain>
    </source>
</reference>
<keyword evidence="2" id="KW-1185">Reference proteome</keyword>
<dbReference type="EMBL" id="JAWDGP010005713">
    <property type="protein sequence ID" value="KAK3753388.1"/>
    <property type="molecule type" value="Genomic_DNA"/>
</dbReference>
<gene>
    <name evidence="1" type="ORF">RRG08_005976</name>
</gene>
<evidence type="ECO:0000313" key="2">
    <source>
        <dbReference type="Proteomes" id="UP001283361"/>
    </source>
</evidence>
<accession>A0AAE1D329</accession>
<organism evidence="1 2">
    <name type="scientific">Elysia crispata</name>
    <name type="common">lettuce slug</name>
    <dbReference type="NCBI Taxonomy" id="231223"/>
    <lineage>
        <taxon>Eukaryota</taxon>
        <taxon>Metazoa</taxon>
        <taxon>Spiralia</taxon>
        <taxon>Lophotrochozoa</taxon>
        <taxon>Mollusca</taxon>
        <taxon>Gastropoda</taxon>
        <taxon>Heterobranchia</taxon>
        <taxon>Euthyneura</taxon>
        <taxon>Panpulmonata</taxon>
        <taxon>Sacoglossa</taxon>
        <taxon>Placobranchoidea</taxon>
        <taxon>Plakobranchidae</taxon>
        <taxon>Elysia</taxon>
    </lineage>
</organism>
<protein>
    <submittedName>
        <fullName evidence="1">Uncharacterized protein</fullName>
    </submittedName>
</protein>
<proteinExistence type="predicted"/>
<sequence>MYRMTAAIQTAAKDLQKHGPESENSTTWSASHEVTLRWFRSMLVLELSLSDLRAPGCGCWDPSSGSSCRAVVGWDVGRALDYISGSPTCARGGWVPSKQPRH</sequence>